<dbReference type="Proteomes" id="UP001320706">
    <property type="component" value="Unassembled WGS sequence"/>
</dbReference>
<gene>
    <name evidence="1" type="primary">BFR2</name>
    <name evidence="1" type="ORF">M8818_001366</name>
</gene>
<keyword evidence="2" id="KW-1185">Reference proteome</keyword>
<evidence type="ECO:0000313" key="1">
    <source>
        <dbReference type="EMBL" id="KAK8217607.1"/>
    </source>
</evidence>
<dbReference type="EMBL" id="JAMKPW020000005">
    <property type="protein sequence ID" value="KAK8217607.1"/>
    <property type="molecule type" value="Genomic_DNA"/>
</dbReference>
<protein>
    <submittedName>
        <fullName evidence="1">rRNA-processing protein bfr2</fullName>
    </submittedName>
</protein>
<organism evidence="1 2">
    <name type="scientific">Zalaria obscura</name>
    <dbReference type="NCBI Taxonomy" id="2024903"/>
    <lineage>
        <taxon>Eukaryota</taxon>
        <taxon>Fungi</taxon>
        <taxon>Dikarya</taxon>
        <taxon>Ascomycota</taxon>
        <taxon>Pezizomycotina</taxon>
        <taxon>Dothideomycetes</taxon>
        <taxon>Dothideomycetidae</taxon>
        <taxon>Dothideales</taxon>
        <taxon>Zalariaceae</taxon>
        <taxon>Zalaria</taxon>
    </lineage>
</organism>
<sequence length="496" mass="55244">MAPKRPRTLAEQLADLDNPAPKDFDPEEDAPPSESDEGSDVDQQEEDTARDHYVEVGKSKLRKKDVVPLGPRYDGTKISRDAMAEGDEEDDPFARGFDDAESDEEEDLRNGVPNGEESDEEDHSGEEEGSEEEDDLEDGGDTSATDLSDEEDEDDGDDVSGKGTEDQAELRKMMAEEQKTVAATLSQAAKADAEKGRAVKQQRTTFDALLNTRIKLQKALISTNTMTGLAQDSSDADAETPEKAFQAAEKAAFSLWSSLNDLRECLISARVGKKRKHAEFAVDTPTADLWSHMQSQESESRQHRNNILEKWSAKARGATTIDPRNRLNNTASQQTIVDVLQEQLTGSDRLIKRTRMPRSCAPLQLSRKVTEDVAIYDDADFYGLLLQSLLEQRSADSVAASMSASNIDINFQMRREAKTKKNVDTKASKGRKLRYTVHEKLQNYMAPEDRATWGGRQVDELFGSLFGRQMGLGEEEEEAEEEDKDMEEAGLMLFRS</sequence>
<comment type="caution">
    <text evidence="1">The sequence shown here is derived from an EMBL/GenBank/DDBJ whole genome shotgun (WGS) entry which is preliminary data.</text>
</comment>
<accession>A0ACC3SLD8</accession>
<evidence type="ECO:0000313" key="2">
    <source>
        <dbReference type="Proteomes" id="UP001320706"/>
    </source>
</evidence>
<reference evidence="1" key="1">
    <citation type="submission" date="2024-02" db="EMBL/GenBank/DDBJ databases">
        <title>Metagenome Assembled Genome of Zalaria obscura JY119.</title>
        <authorList>
            <person name="Vighnesh L."/>
            <person name="Jagadeeshwari U."/>
            <person name="Venkata Ramana C."/>
            <person name="Sasikala C."/>
        </authorList>
    </citation>
    <scope>NUCLEOTIDE SEQUENCE</scope>
    <source>
        <strain evidence="1">JY119</strain>
    </source>
</reference>
<name>A0ACC3SLD8_9PEZI</name>
<proteinExistence type="predicted"/>